<evidence type="ECO:0000256" key="3">
    <source>
        <dbReference type="ARBA" id="ARBA00023015"/>
    </source>
</evidence>
<dbReference type="PROSITE" id="PS00675">
    <property type="entry name" value="SIGMA54_INTERACT_1"/>
    <property type="match status" value="1"/>
</dbReference>
<dbReference type="SUPFAM" id="SSF55785">
    <property type="entry name" value="PYP-like sensor domain (PAS domain)"/>
    <property type="match status" value="1"/>
</dbReference>
<protein>
    <submittedName>
        <fullName evidence="9">PAS domain S-box-containing protein</fullName>
    </submittedName>
</protein>
<dbReference type="InterPro" id="IPR000014">
    <property type="entry name" value="PAS"/>
</dbReference>
<dbReference type="InterPro" id="IPR027417">
    <property type="entry name" value="P-loop_NTPase"/>
</dbReference>
<dbReference type="PROSITE" id="PS00688">
    <property type="entry name" value="SIGMA54_INTERACT_3"/>
    <property type="match status" value="1"/>
</dbReference>
<keyword evidence="10" id="KW-1185">Reference proteome</keyword>
<dbReference type="SMART" id="SM00382">
    <property type="entry name" value="AAA"/>
    <property type="match status" value="1"/>
</dbReference>
<dbReference type="InterPro" id="IPR035965">
    <property type="entry name" value="PAS-like_dom_sf"/>
</dbReference>
<feature type="domain" description="PAS" evidence="8">
    <location>
        <begin position="121"/>
        <end position="166"/>
    </location>
</feature>
<dbReference type="Gene3D" id="1.10.8.60">
    <property type="match status" value="1"/>
</dbReference>
<feature type="domain" description="Sigma-54 factor interaction" evidence="7">
    <location>
        <begin position="260"/>
        <end position="491"/>
    </location>
</feature>
<dbReference type="Gene3D" id="3.40.50.300">
    <property type="entry name" value="P-loop containing nucleotide triphosphate hydrolases"/>
    <property type="match status" value="1"/>
</dbReference>
<dbReference type="Pfam" id="PF02954">
    <property type="entry name" value="HTH_8"/>
    <property type="match status" value="1"/>
</dbReference>
<evidence type="ECO:0000256" key="1">
    <source>
        <dbReference type="ARBA" id="ARBA00022741"/>
    </source>
</evidence>
<dbReference type="Pfam" id="PF25601">
    <property type="entry name" value="AAA_lid_14"/>
    <property type="match status" value="1"/>
</dbReference>
<evidence type="ECO:0000259" key="7">
    <source>
        <dbReference type="PROSITE" id="PS50045"/>
    </source>
</evidence>
<dbReference type="Pfam" id="PF13426">
    <property type="entry name" value="PAS_9"/>
    <property type="match status" value="1"/>
</dbReference>
<proteinExistence type="predicted"/>
<dbReference type="InterPro" id="IPR003593">
    <property type="entry name" value="AAA+_ATPase"/>
</dbReference>
<organism evidence="9 10">
    <name type="scientific">Sporomusa malonica</name>
    <dbReference type="NCBI Taxonomy" id="112901"/>
    <lineage>
        <taxon>Bacteria</taxon>
        <taxon>Bacillati</taxon>
        <taxon>Bacillota</taxon>
        <taxon>Negativicutes</taxon>
        <taxon>Selenomonadales</taxon>
        <taxon>Sporomusaceae</taxon>
        <taxon>Sporomusa</taxon>
    </lineage>
</organism>
<reference evidence="9 10" key="1">
    <citation type="submission" date="2017-04" db="EMBL/GenBank/DDBJ databases">
        <authorList>
            <person name="Afonso C.L."/>
            <person name="Miller P.J."/>
            <person name="Scott M.A."/>
            <person name="Spackman E."/>
            <person name="Goraichik I."/>
            <person name="Dimitrov K.M."/>
            <person name="Suarez D.L."/>
            <person name="Swayne D.E."/>
        </authorList>
    </citation>
    <scope>NUCLEOTIDE SEQUENCE [LARGE SCALE GENOMIC DNA]</scope>
    <source>
        <strain evidence="9 10">DSM 5090</strain>
    </source>
</reference>
<dbReference type="InterPro" id="IPR002078">
    <property type="entry name" value="Sigma_54_int"/>
</dbReference>
<dbReference type="InterPro" id="IPR009057">
    <property type="entry name" value="Homeodomain-like_sf"/>
</dbReference>
<dbReference type="EMBL" id="FWXI01000005">
    <property type="protein sequence ID" value="SMC56292.1"/>
    <property type="molecule type" value="Genomic_DNA"/>
</dbReference>
<dbReference type="PROSITE" id="PS50045">
    <property type="entry name" value="SIGMA54_INTERACT_4"/>
    <property type="match status" value="1"/>
</dbReference>
<evidence type="ECO:0000256" key="4">
    <source>
        <dbReference type="ARBA" id="ARBA00023125"/>
    </source>
</evidence>
<evidence type="ECO:0000256" key="2">
    <source>
        <dbReference type="ARBA" id="ARBA00022840"/>
    </source>
</evidence>
<dbReference type="InterPro" id="IPR025943">
    <property type="entry name" value="Sigma_54_int_dom_ATP-bd_2"/>
</dbReference>
<dbReference type="InterPro" id="IPR025944">
    <property type="entry name" value="Sigma_54_int_dom_CS"/>
</dbReference>
<dbReference type="SUPFAM" id="SSF52540">
    <property type="entry name" value="P-loop containing nucleoside triphosphate hydrolases"/>
    <property type="match status" value="1"/>
</dbReference>
<keyword evidence="3" id="KW-0805">Transcription regulation</keyword>
<dbReference type="GO" id="GO:0006355">
    <property type="term" value="P:regulation of DNA-templated transcription"/>
    <property type="evidence" value="ECO:0007669"/>
    <property type="project" value="InterPro"/>
</dbReference>
<keyword evidence="5" id="KW-0804">Transcription</keyword>
<gene>
    <name evidence="9" type="ORF">SAMN04488500_105107</name>
</gene>
<dbReference type="Gene3D" id="3.30.450.20">
    <property type="entry name" value="PAS domain"/>
    <property type="match status" value="1"/>
</dbReference>
<dbReference type="GO" id="GO:0043565">
    <property type="term" value="F:sequence-specific DNA binding"/>
    <property type="evidence" value="ECO:0007669"/>
    <property type="project" value="InterPro"/>
</dbReference>
<dbReference type="NCBIfam" id="TIGR00229">
    <property type="entry name" value="sensory_box"/>
    <property type="match status" value="1"/>
</dbReference>
<dbReference type="Gene3D" id="1.10.10.60">
    <property type="entry name" value="Homeodomain-like"/>
    <property type="match status" value="1"/>
</dbReference>
<dbReference type="SUPFAM" id="SSF46689">
    <property type="entry name" value="Homeodomain-like"/>
    <property type="match status" value="1"/>
</dbReference>
<evidence type="ECO:0000256" key="5">
    <source>
        <dbReference type="ARBA" id="ARBA00023163"/>
    </source>
</evidence>
<keyword evidence="6" id="KW-0175">Coiled coil</keyword>
<dbReference type="PROSITE" id="PS50112">
    <property type="entry name" value="PAS"/>
    <property type="match status" value="1"/>
</dbReference>
<dbReference type="STRING" id="112901.SAMN04488500_105107"/>
<dbReference type="CDD" id="cd00009">
    <property type="entry name" value="AAA"/>
    <property type="match status" value="1"/>
</dbReference>
<dbReference type="FunFam" id="3.40.50.300:FF:000006">
    <property type="entry name" value="DNA-binding transcriptional regulator NtrC"/>
    <property type="match status" value="1"/>
</dbReference>
<dbReference type="AlphaFoldDB" id="A0A1W2A754"/>
<dbReference type="CDD" id="cd00130">
    <property type="entry name" value="PAS"/>
    <property type="match status" value="1"/>
</dbReference>
<dbReference type="InterPro" id="IPR002197">
    <property type="entry name" value="HTH_Fis"/>
</dbReference>
<dbReference type="PROSITE" id="PS00676">
    <property type="entry name" value="SIGMA54_INTERACT_2"/>
    <property type="match status" value="1"/>
</dbReference>
<keyword evidence="4" id="KW-0238">DNA-binding</keyword>
<sequence>MQSLRVEDVVANRLILMDPLLPVADVAAHIGGDNQAAVIVWAGNNLGYITAKQLQRTGSYAQDIALFDAVIKPITQLSLLLDSPPAELLTQAILFEAEGKVVALSTPELVFAALLAKHYLQQTQMAAVLDTVGEAVCVIDKANQVVIWNKRAEKLYGIVAGEILGNRIDNFFTNLLVKQVAAEQLTVKDQYHKPCSNTHVLINAAPILLEGKVVGGVCAERDITEVVNLNQELSRTSRKVQSLENEIDKINTGTDAFASVSGHSAGILAAVGMARRVASTNVPLLLRGESGTGKEVFARAVHIASGRKGRFIEINCGAIPASLFESELFGYHSGAFTGADRKGKAGLVELADGGTLFLDEIGEMPKEMQVKLLRVLQEKKFYRVGGDKPVQVDVRIISATHRDLEDMIASGDFRDDLYYRLNVVSLQLPPLRSRREDIPELVYRGLKHFSALHNPDAAINKVEPALMAAFLEYDWPGNVRELNNILERLVILADSDTLTTGSLPTNFKAGYHHNKTIDTAGLTTIPELTTLERDLIEQTLKEANFNKAIAAKKLGIPRSTLYYKMRQLNLALDNVNLLTSTSKN</sequence>
<feature type="coiled-coil region" evidence="6">
    <location>
        <begin position="226"/>
        <end position="253"/>
    </location>
</feature>
<evidence type="ECO:0000256" key="6">
    <source>
        <dbReference type="SAM" id="Coils"/>
    </source>
</evidence>
<dbReference type="InterPro" id="IPR058031">
    <property type="entry name" value="AAA_lid_NorR"/>
</dbReference>
<dbReference type="SMART" id="SM00091">
    <property type="entry name" value="PAS"/>
    <property type="match status" value="1"/>
</dbReference>
<dbReference type="Pfam" id="PF00158">
    <property type="entry name" value="Sigma54_activat"/>
    <property type="match status" value="1"/>
</dbReference>
<dbReference type="PANTHER" id="PTHR32071:SF57">
    <property type="entry name" value="C4-DICARBOXYLATE TRANSPORT TRANSCRIPTIONAL REGULATORY PROTEIN DCTD"/>
    <property type="match status" value="1"/>
</dbReference>
<keyword evidence="1" id="KW-0547">Nucleotide-binding</keyword>
<keyword evidence="2" id="KW-0067">ATP-binding</keyword>
<dbReference type="GO" id="GO:0005524">
    <property type="term" value="F:ATP binding"/>
    <property type="evidence" value="ECO:0007669"/>
    <property type="project" value="UniProtKB-KW"/>
</dbReference>
<dbReference type="PANTHER" id="PTHR32071">
    <property type="entry name" value="TRANSCRIPTIONAL REGULATORY PROTEIN"/>
    <property type="match status" value="1"/>
</dbReference>
<dbReference type="Proteomes" id="UP000192738">
    <property type="component" value="Unassembled WGS sequence"/>
</dbReference>
<evidence type="ECO:0000313" key="10">
    <source>
        <dbReference type="Proteomes" id="UP000192738"/>
    </source>
</evidence>
<accession>A0A1W2A754</accession>
<dbReference type="InterPro" id="IPR025662">
    <property type="entry name" value="Sigma_54_int_dom_ATP-bd_1"/>
</dbReference>
<dbReference type="RefSeq" id="WP_245823866.1">
    <property type="nucleotide sequence ID" value="NZ_CP155572.1"/>
</dbReference>
<name>A0A1W2A754_9FIRM</name>
<evidence type="ECO:0000313" key="9">
    <source>
        <dbReference type="EMBL" id="SMC56292.1"/>
    </source>
</evidence>
<evidence type="ECO:0000259" key="8">
    <source>
        <dbReference type="PROSITE" id="PS50112"/>
    </source>
</evidence>
<dbReference type="PRINTS" id="PR01590">
    <property type="entry name" value="HTHFIS"/>
</dbReference>